<dbReference type="PANTHER" id="PTHR36848">
    <property type="entry name" value="DNA-BINDING PROTEIN (PUTATIVE SECRETED PROTEIN)-RELATED"/>
    <property type="match status" value="1"/>
</dbReference>
<accession>A0ABD5QDH3</accession>
<feature type="region of interest" description="Disordered" evidence="1">
    <location>
        <begin position="901"/>
        <end position="922"/>
    </location>
</feature>
<sequence>MADESELRAGFRTPPAAEYGNVPFWWWDGDELDEQRLTDQLETLKEQGVEAVCFEQKYPHGPPEGPQVAYFSEEWWGYMEHVVAECDRLDMALWIHDLTYHHSPPQWKRYWQNAVEEEIDDHPEFQGRVVDRIAETVEPGETATLDLPAEFEAESIAAYPVVGDGDGEEMTLDLDAAIDLAGELPDVDGDAARTLEWTAPPEDAEGASDRWHVAAVGTRPEGLCRTSRDVVDRIIERHYGAYVERLGDSLGDPIVGTFQDELYMLQGRVPCDDCLLARYRAEWSREPALIALFEDCGPGTAALRARYYDVVTTMIEENWFRPLYEWHERRGLQFAHDNWGRNDLTEHATEYGDYVRTMRWFQEPGYDDGGAFEGIGTRNFFDAKLAASIAACYDRDRVWGELLHTTGWGFPPDLHLAAIAENACYGLNRYNKHGLYYATLGGWYEHAPPDTHFRQPYWEMMDAFNDAVTRLMYLCSRGDPVVDVAMYYPIESVQCHRLAGGEPEVDGPGGHHRPELEPEAEEIDEGTRAVAEGLYRTVADLLLVDHETLVDSGVANGRLAFAGQEADVLLIGPATTVRGAVLEHAAELVADGGCVVSLGRLPTATVEGGAGATQGVLEELFGDAAADPDEPVPGVVEHEGGGVAVIADVDLGRGVESEESRIDEERWTKLADTLDRYVDRDVRVPADVLSTHRRTGDYDLYLLMNTRDEARTLEVDLRATGKPERWDVHDGTVEPLSEFDREGGYTSLELEFDPHGFRVIGFDAAEEPGACVADATLDSIEAVEAGPDGVRVEGLAREGGVHEVSVADGEEVRTAESEPVSVPKSIELEAWEFELEPTLDNEWGDARYPRGGVVGPEVREFVHRTEPPEEDGLEAGWHEPDASPERWGSVRWSSGQGFWCRPAGTAESEGSGRPNPEEDDSWEPYRFSELTGKPGTHPDDHGFNGVIGEEFLVAGEEPTRFWTTVRAGEGGTIACHHGNKIRSLEIDGEPIDVPVGSGTLEIDLPAGPTPVSLVVEAGSETHLAFETLPAEAPDLDLAHVPRLRWFQADGALSFDPRPETDDHVDWFRFEAPVGATALSLPIEGEARVWVDGEERLLEDGRIELDGALEEPTTVAVRSVHPTCYGGGRFTGPVEFETEAVTVEPGDWCDLGLAEYSGIGVYRTELPSLDHGEDDRLVLSLGDVGVAATVLIDGTEVGAAFSPPYEVELGSVEEDSTLEIRAANTIANHFATETPTRYVYDGQRRSGLFGPVSLRVERRIVLEADGEN</sequence>
<evidence type="ECO:0000256" key="1">
    <source>
        <dbReference type="SAM" id="MobiDB-lite"/>
    </source>
</evidence>
<dbReference type="InterPro" id="IPR017853">
    <property type="entry name" value="GH"/>
</dbReference>
<dbReference type="SUPFAM" id="SSF51445">
    <property type="entry name" value="(Trans)glycosidases"/>
    <property type="match status" value="1"/>
</dbReference>
<dbReference type="Gene3D" id="2.60.120.260">
    <property type="entry name" value="Galactose-binding domain-like"/>
    <property type="match status" value="1"/>
</dbReference>
<protein>
    <submittedName>
        <fullName evidence="2">Glycosyl hydrolase</fullName>
    </submittedName>
</protein>
<organism evidence="2 3">
    <name type="scientific">Saliphagus infecundisoli</name>
    <dbReference type="NCBI Taxonomy" id="1849069"/>
    <lineage>
        <taxon>Archaea</taxon>
        <taxon>Methanobacteriati</taxon>
        <taxon>Methanobacteriota</taxon>
        <taxon>Stenosarchaea group</taxon>
        <taxon>Halobacteria</taxon>
        <taxon>Halobacteriales</taxon>
        <taxon>Natrialbaceae</taxon>
        <taxon>Saliphagus</taxon>
    </lineage>
</organism>
<evidence type="ECO:0000313" key="3">
    <source>
        <dbReference type="Proteomes" id="UP001595925"/>
    </source>
</evidence>
<evidence type="ECO:0000313" key="2">
    <source>
        <dbReference type="EMBL" id="MFC4987816.1"/>
    </source>
</evidence>
<dbReference type="Proteomes" id="UP001595925">
    <property type="component" value="Unassembled WGS sequence"/>
</dbReference>
<dbReference type="PANTHER" id="PTHR36848:SF2">
    <property type="entry name" value="SECRETED PROTEIN"/>
    <property type="match status" value="1"/>
</dbReference>
<dbReference type="SUPFAM" id="SSF49785">
    <property type="entry name" value="Galactose-binding domain-like"/>
    <property type="match status" value="1"/>
</dbReference>
<keyword evidence="2" id="KW-0378">Hydrolase</keyword>
<gene>
    <name evidence="2" type="ORF">ACFPFO_08565</name>
</gene>
<dbReference type="RefSeq" id="WP_224828318.1">
    <property type="nucleotide sequence ID" value="NZ_JAIVEF010000005.1"/>
</dbReference>
<keyword evidence="3" id="KW-1185">Reference proteome</keyword>
<dbReference type="EMBL" id="JBHSJG010000032">
    <property type="protein sequence ID" value="MFC4987816.1"/>
    <property type="molecule type" value="Genomic_DNA"/>
</dbReference>
<dbReference type="AlphaFoldDB" id="A0ABD5QDH3"/>
<dbReference type="GO" id="GO:0016787">
    <property type="term" value="F:hydrolase activity"/>
    <property type="evidence" value="ECO:0007669"/>
    <property type="project" value="UniProtKB-KW"/>
</dbReference>
<dbReference type="InterPro" id="IPR053161">
    <property type="entry name" value="Ulvan_degrading_GH"/>
</dbReference>
<comment type="caution">
    <text evidence="2">The sequence shown here is derived from an EMBL/GenBank/DDBJ whole genome shotgun (WGS) entry which is preliminary data.</text>
</comment>
<feature type="region of interest" description="Disordered" evidence="1">
    <location>
        <begin position="501"/>
        <end position="522"/>
    </location>
</feature>
<proteinExistence type="predicted"/>
<reference evidence="2 3" key="1">
    <citation type="journal article" date="2019" name="Int. J. Syst. Evol. Microbiol.">
        <title>The Global Catalogue of Microorganisms (GCM) 10K type strain sequencing project: providing services to taxonomists for standard genome sequencing and annotation.</title>
        <authorList>
            <consortium name="The Broad Institute Genomics Platform"/>
            <consortium name="The Broad Institute Genome Sequencing Center for Infectious Disease"/>
            <person name="Wu L."/>
            <person name="Ma J."/>
        </authorList>
    </citation>
    <scope>NUCLEOTIDE SEQUENCE [LARGE SCALE GENOMIC DNA]</scope>
    <source>
        <strain evidence="2 3">CGMCC 1.15824</strain>
    </source>
</reference>
<name>A0ABD5QDH3_9EURY</name>
<dbReference type="InterPro" id="IPR008979">
    <property type="entry name" value="Galactose-bd-like_sf"/>
</dbReference>